<evidence type="ECO:0000313" key="3">
    <source>
        <dbReference type="Proteomes" id="UP001174136"/>
    </source>
</evidence>
<sequence length="145" mass="16748">MSPGRHATHRSSDTSPRTRPGRRPGQGFVPQQAAEPDTLIVGDSAIRDIRFSDIRREESELLKRDFTELLDTLDKLDIKSFISGPLPTVDRGMNTFSRLLRLNTWLSRVYNERGRNFTDNFNLFWGRKSFQNRQPPPKQVSAQDF</sequence>
<protein>
    <submittedName>
        <fullName evidence="2">Uncharacterized protein</fullName>
    </submittedName>
</protein>
<dbReference type="AlphaFoldDB" id="A0AA47PA02"/>
<reference evidence="2" key="1">
    <citation type="journal article" date="2023" name="Front. Mar. Sci.">
        <title>A new Merluccius polli reference genome to investigate the effects of global change in West African waters.</title>
        <authorList>
            <person name="Mateo J.L."/>
            <person name="Blanco-Fernandez C."/>
            <person name="Garcia-Vazquez E."/>
            <person name="Machado-Schiaffino G."/>
        </authorList>
    </citation>
    <scope>NUCLEOTIDE SEQUENCE</scope>
    <source>
        <strain evidence="2">C29</strain>
        <tissue evidence="2">Fin</tissue>
    </source>
</reference>
<gene>
    <name evidence="2" type="ORF">N1851_000052</name>
</gene>
<dbReference type="Gene3D" id="3.40.50.12700">
    <property type="match status" value="1"/>
</dbReference>
<evidence type="ECO:0000313" key="2">
    <source>
        <dbReference type="EMBL" id="KAK0156621.1"/>
    </source>
</evidence>
<evidence type="ECO:0000256" key="1">
    <source>
        <dbReference type="SAM" id="MobiDB-lite"/>
    </source>
</evidence>
<comment type="caution">
    <text evidence="2">The sequence shown here is derived from an EMBL/GenBank/DDBJ whole genome shotgun (WGS) entry which is preliminary data.</text>
</comment>
<feature type="compositionally biased region" description="Low complexity" evidence="1">
    <location>
        <begin position="13"/>
        <end position="27"/>
    </location>
</feature>
<dbReference type="EMBL" id="JAOPHQ010000001">
    <property type="protein sequence ID" value="KAK0156621.1"/>
    <property type="molecule type" value="Genomic_DNA"/>
</dbReference>
<feature type="region of interest" description="Disordered" evidence="1">
    <location>
        <begin position="1"/>
        <end position="36"/>
    </location>
</feature>
<dbReference type="SUPFAM" id="SSF52266">
    <property type="entry name" value="SGNH hydrolase"/>
    <property type="match status" value="1"/>
</dbReference>
<name>A0AA47PA02_MERPO</name>
<organism evidence="2 3">
    <name type="scientific">Merluccius polli</name>
    <name type="common">Benguela hake</name>
    <name type="synonym">Merluccius cadenati</name>
    <dbReference type="NCBI Taxonomy" id="89951"/>
    <lineage>
        <taxon>Eukaryota</taxon>
        <taxon>Metazoa</taxon>
        <taxon>Chordata</taxon>
        <taxon>Craniata</taxon>
        <taxon>Vertebrata</taxon>
        <taxon>Euteleostomi</taxon>
        <taxon>Actinopterygii</taxon>
        <taxon>Neopterygii</taxon>
        <taxon>Teleostei</taxon>
        <taxon>Neoteleostei</taxon>
        <taxon>Acanthomorphata</taxon>
        <taxon>Zeiogadaria</taxon>
        <taxon>Gadariae</taxon>
        <taxon>Gadiformes</taxon>
        <taxon>Gadoidei</taxon>
        <taxon>Merlucciidae</taxon>
        <taxon>Merluccius</taxon>
    </lineage>
</organism>
<dbReference type="Proteomes" id="UP001174136">
    <property type="component" value="Unassembled WGS sequence"/>
</dbReference>
<keyword evidence="3" id="KW-1185">Reference proteome</keyword>
<accession>A0AA47PA02</accession>
<proteinExistence type="predicted"/>